<dbReference type="OrthoDB" id="9765111at2"/>
<evidence type="ECO:0000313" key="8">
    <source>
        <dbReference type="Proteomes" id="UP000326287"/>
    </source>
</evidence>
<name>A0A5P9NF41_9GAMM</name>
<dbReference type="Gene3D" id="1.20.1170.10">
    <property type="match status" value="1"/>
</dbReference>
<gene>
    <name evidence="7" type="ORF">EY643_00040</name>
</gene>
<feature type="transmembrane region" description="Helical" evidence="6">
    <location>
        <begin position="6"/>
        <end position="29"/>
    </location>
</feature>
<evidence type="ECO:0000256" key="2">
    <source>
        <dbReference type="ARBA" id="ARBA00009840"/>
    </source>
</evidence>
<dbReference type="AlphaFoldDB" id="A0A5P9NF41"/>
<evidence type="ECO:0000256" key="1">
    <source>
        <dbReference type="ARBA" id="ARBA00003416"/>
    </source>
</evidence>
<proteinExistence type="inferred from homology"/>
<keyword evidence="6" id="KW-0812">Transmembrane</keyword>
<reference evidence="7 8" key="1">
    <citation type="submission" date="2019-02" db="EMBL/GenBank/DDBJ databases">
        <authorList>
            <person name="Li S.-H."/>
        </authorList>
    </citation>
    <scope>NUCLEOTIDE SEQUENCE [LARGE SCALE GENOMIC DNA]</scope>
    <source>
        <strain evidence="7 8">IMCC14385</strain>
    </source>
</reference>
<keyword evidence="6" id="KW-0472">Membrane</keyword>
<evidence type="ECO:0000313" key="7">
    <source>
        <dbReference type="EMBL" id="QFU74165.1"/>
    </source>
</evidence>
<dbReference type="Proteomes" id="UP000326287">
    <property type="component" value="Chromosome"/>
</dbReference>
<keyword evidence="6" id="KW-1133">Transmembrane helix</keyword>
<dbReference type="GO" id="GO:0006310">
    <property type="term" value="P:DNA recombination"/>
    <property type="evidence" value="ECO:0007669"/>
    <property type="project" value="UniProtKB-KW"/>
</dbReference>
<comment type="similarity">
    <text evidence="2">Belongs to the RmuC family.</text>
</comment>
<evidence type="ECO:0000256" key="5">
    <source>
        <dbReference type="SAM" id="Coils"/>
    </source>
</evidence>
<dbReference type="InterPro" id="IPR003798">
    <property type="entry name" value="DNA_recombination_RmuC"/>
</dbReference>
<dbReference type="Pfam" id="PF02646">
    <property type="entry name" value="RmuC"/>
    <property type="match status" value="1"/>
</dbReference>
<feature type="coiled-coil region" evidence="5">
    <location>
        <begin position="39"/>
        <end position="140"/>
    </location>
</feature>
<keyword evidence="4" id="KW-0233">DNA recombination</keyword>
<dbReference type="EMBL" id="CP036422">
    <property type="protein sequence ID" value="QFU74165.1"/>
    <property type="molecule type" value="Genomic_DNA"/>
</dbReference>
<evidence type="ECO:0000256" key="6">
    <source>
        <dbReference type="SAM" id="Phobius"/>
    </source>
</evidence>
<protein>
    <submittedName>
        <fullName evidence="7">DNA recombination protein RmuC</fullName>
    </submittedName>
</protein>
<organism evidence="7 8">
    <name type="scientific">Halioglobus maricola</name>
    <dbReference type="NCBI Taxonomy" id="2601894"/>
    <lineage>
        <taxon>Bacteria</taxon>
        <taxon>Pseudomonadati</taxon>
        <taxon>Pseudomonadota</taxon>
        <taxon>Gammaproteobacteria</taxon>
        <taxon>Cellvibrionales</taxon>
        <taxon>Halieaceae</taxon>
        <taxon>Halioglobus</taxon>
    </lineage>
</organism>
<sequence>MEQIDQQLLLIAAASAVGGIAIGLVIGLLRGQSTADRLRNEHRENSEALQLELADANRQVTARSVELEQLQGQLQERVTRWNHAQSELDTLNQRYQSLQHDYTRLKTQQEERDSQHEEQIKLLNEARDNLKLEFQSLAVKIFEDKGKNLTATNRDSLEQLLKPFREQINKFETRVNQVHTESVKGQTALEAEIKKVLEIGLEMNSQATNLATALKGDKKTAGNWGEAQLQRTLELAGLIQGDHFDSQSSFTDAEGKRRLPDFVIKLPDRKSLVIDSKVSLVDYDRAISAETEEEQAAALEAHARAVRNHIDDLASKDYSNLPGLDSPDFVLMFMPVEPAYIEAMKHNRDLFNYGYQKQVVMVSHTTLMPILRTVANLWMIDQSNREAREISTKAGEIYNQVCLVAERMQKLGKTMKSANNHYNDVVKGLAGQQGLHGKIDRFRQLSSKASKNLEELEPIHTDIELEKLEAIELAQLEEEEKPTLEVVSSTHPED</sequence>
<evidence type="ECO:0000256" key="4">
    <source>
        <dbReference type="ARBA" id="ARBA00023172"/>
    </source>
</evidence>
<dbReference type="PANTHER" id="PTHR30563">
    <property type="entry name" value="DNA RECOMBINATION PROTEIN RMUC"/>
    <property type="match status" value="1"/>
</dbReference>
<accession>A0A5P9NF41</accession>
<keyword evidence="3 5" id="KW-0175">Coiled coil</keyword>
<dbReference type="KEGG" id="halc:EY643_00040"/>
<dbReference type="PANTHER" id="PTHR30563:SF0">
    <property type="entry name" value="DNA RECOMBINATION PROTEIN RMUC"/>
    <property type="match status" value="1"/>
</dbReference>
<dbReference type="RefSeq" id="WP_152660278.1">
    <property type="nucleotide sequence ID" value="NZ_CP036422.1"/>
</dbReference>
<keyword evidence="8" id="KW-1185">Reference proteome</keyword>
<evidence type="ECO:0000256" key="3">
    <source>
        <dbReference type="ARBA" id="ARBA00023054"/>
    </source>
</evidence>
<comment type="function">
    <text evidence="1">Involved in DNA recombination.</text>
</comment>